<dbReference type="Proteomes" id="UP000183002">
    <property type="component" value="Unassembled WGS sequence"/>
</dbReference>
<organism evidence="1 2">
    <name type="scientific">Pseudorhodobacter antarcticus</name>
    <dbReference type="NCBI Taxonomy" id="1077947"/>
    <lineage>
        <taxon>Bacteria</taxon>
        <taxon>Pseudomonadati</taxon>
        <taxon>Pseudomonadota</taxon>
        <taxon>Alphaproteobacteria</taxon>
        <taxon>Rhodobacterales</taxon>
        <taxon>Paracoccaceae</taxon>
        <taxon>Pseudorhodobacter</taxon>
    </lineage>
</organism>
<name>A0A1H8IJY9_9RHOB</name>
<evidence type="ECO:0000313" key="1">
    <source>
        <dbReference type="EMBL" id="SEN68612.1"/>
    </source>
</evidence>
<accession>A0A1H8IJY9</accession>
<dbReference type="EMBL" id="FOCO01000020">
    <property type="protein sequence ID" value="SEN68612.1"/>
    <property type="molecule type" value="Genomic_DNA"/>
</dbReference>
<proteinExistence type="predicted"/>
<keyword evidence="2" id="KW-1185">Reference proteome</keyword>
<protein>
    <submittedName>
        <fullName evidence="1">Uncharacterized protein</fullName>
    </submittedName>
</protein>
<sequence length="50" mass="5835">MNIFTVLFQAVANSEPRMIQLRHPMANQPTMKRPSGKRVRAFKLFKGHRP</sequence>
<gene>
    <name evidence="1" type="ORF">SAMN05216227_102063</name>
</gene>
<evidence type="ECO:0000313" key="2">
    <source>
        <dbReference type="Proteomes" id="UP000183002"/>
    </source>
</evidence>
<reference evidence="1 2" key="1">
    <citation type="submission" date="2016-10" db="EMBL/GenBank/DDBJ databases">
        <authorList>
            <person name="de Groot N.N."/>
        </authorList>
    </citation>
    <scope>NUCLEOTIDE SEQUENCE [LARGE SCALE GENOMIC DNA]</scope>
    <source>
        <strain evidence="1 2">CGMCC 1.10836</strain>
    </source>
</reference>
<dbReference type="AlphaFoldDB" id="A0A1H8IJY9"/>